<reference evidence="7 8" key="1">
    <citation type="submission" date="2020-08" db="EMBL/GenBank/DDBJ databases">
        <title>Genomic Encyclopedia of Type Strains, Phase III (KMG-III): the genomes of soil and plant-associated and newly described type strains.</title>
        <authorList>
            <person name="Whitman W."/>
        </authorList>
    </citation>
    <scope>NUCLEOTIDE SEQUENCE [LARGE SCALE GENOMIC DNA]</scope>
    <source>
        <strain evidence="7 8">CECT 7247</strain>
    </source>
</reference>
<evidence type="ECO:0000256" key="1">
    <source>
        <dbReference type="ARBA" id="ARBA00001936"/>
    </source>
</evidence>
<dbReference type="PROSITE" id="PS00893">
    <property type="entry name" value="NUDIX_BOX"/>
    <property type="match status" value="1"/>
</dbReference>
<comment type="similarity">
    <text evidence="4">Belongs to the Nudix hydrolase family. RppH subfamily.</text>
</comment>
<evidence type="ECO:0000256" key="3">
    <source>
        <dbReference type="ARBA" id="ARBA00022801"/>
    </source>
</evidence>
<accession>A0ABR6GUK9</accession>
<comment type="caution">
    <text evidence="7">The sequence shown here is derived from an EMBL/GenBank/DDBJ whole genome shotgun (WGS) entry which is preliminary data.</text>
</comment>
<evidence type="ECO:0000313" key="7">
    <source>
        <dbReference type="EMBL" id="MBB3195799.1"/>
    </source>
</evidence>
<feature type="compositionally biased region" description="Basic and acidic residues" evidence="5">
    <location>
        <begin position="267"/>
        <end position="278"/>
    </location>
</feature>
<dbReference type="PROSITE" id="PS51462">
    <property type="entry name" value="NUDIX"/>
    <property type="match status" value="1"/>
</dbReference>
<dbReference type="InterPro" id="IPR020476">
    <property type="entry name" value="Nudix_hydrolase"/>
</dbReference>
<comment type="cofactor">
    <cofactor evidence="4">
        <name>a divalent metal cation</name>
        <dbReference type="ChEBI" id="CHEBI:60240"/>
    </cofactor>
</comment>
<comment type="function">
    <text evidence="4">Accelerates the degradation of transcripts by removing pyrophosphate from the 5'-end of triphosphorylated RNA, leading to a more labile monophosphorylated state that can stimulate subsequent ribonuclease cleavage.</text>
</comment>
<dbReference type="InterPro" id="IPR022927">
    <property type="entry name" value="RppH"/>
</dbReference>
<dbReference type="NCBIfam" id="NF001935">
    <property type="entry name" value="PRK00714.1-2"/>
    <property type="match status" value="1"/>
</dbReference>
<name>A0ABR6GUK9_9BURK</name>
<dbReference type="GO" id="GO:0016787">
    <property type="term" value="F:hydrolase activity"/>
    <property type="evidence" value="ECO:0007669"/>
    <property type="project" value="UniProtKB-KW"/>
</dbReference>
<evidence type="ECO:0000313" key="8">
    <source>
        <dbReference type="Proteomes" id="UP000574369"/>
    </source>
</evidence>
<organism evidence="7 8">
    <name type="scientific">Roseateles terrae</name>
    <dbReference type="NCBI Taxonomy" id="431060"/>
    <lineage>
        <taxon>Bacteria</taxon>
        <taxon>Pseudomonadati</taxon>
        <taxon>Pseudomonadota</taxon>
        <taxon>Betaproteobacteria</taxon>
        <taxon>Burkholderiales</taxon>
        <taxon>Sphaerotilaceae</taxon>
        <taxon>Roseateles</taxon>
    </lineage>
</organism>
<keyword evidence="8" id="KW-1185">Reference proteome</keyword>
<feature type="short sequence motif" description="Nudix box" evidence="4">
    <location>
        <begin position="40"/>
        <end position="61"/>
    </location>
</feature>
<dbReference type="Pfam" id="PF00293">
    <property type="entry name" value="NUDIX"/>
    <property type="match status" value="1"/>
</dbReference>
<dbReference type="InterPro" id="IPR000086">
    <property type="entry name" value="NUDIX_hydrolase_dom"/>
</dbReference>
<evidence type="ECO:0000256" key="2">
    <source>
        <dbReference type="ARBA" id="ARBA00001946"/>
    </source>
</evidence>
<feature type="region of interest" description="Disordered" evidence="5">
    <location>
        <begin position="167"/>
        <end position="302"/>
    </location>
</feature>
<feature type="domain" description="Nudix hydrolase" evidence="6">
    <location>
        <begin position="8"/>
        <end position="151"/>
    </location>
</feature>
<dbReference type="Proteomes" id="UP000574369">
    <property type="component" value="Unassembled WGS sequence"/>
</dbReference>
<dbReference type="SUPFAM" id="SSF55811">
    <property type="entry name" value="Nudix"/>
    <property type="match status" value="1"/>
</dbReference>
<feature type="compositionally biased region" description="Gly residues" evidence="5">
    <location>
        <begin position="190"/>
        <end position="199"/>
    </location>
</feature>
<dbReference type="CDD" id="cd03671">
    <property type="entry name" value="NUDIX_Ap4A_hydrolase_plant_like"/>
    <property type="match status" value="1"/>
</dbReference>
<evidence type="ECO:0000256" key="4">
    <source>
        <dbReference type="HAMAP-Rule" id="MF_00298"/>
    </source>
</evidence>
<dbReference type="InterPro" id="IPR015797">
    <property type="entry name" value="NUDIX_hydrolase-like_dom_sf"/>
</dbReference>
<keyword evidence="3 4" id="KW-0378">Hydrolase</keyword>
<comment type="cofactor">
    <cofactor evidence="2">
        <name>Mg(2+)</name>
        <dbReference type="ChEBI" id="CHEBI:18420"/>
    </cofactor>
</comment>
<dbReference type="EMBL" id="JACHXO010000005">
    <property type="protein sequence ID" value="MBB3195799.1"/>
    <property type="molecule type" value="Genomic_DNA"/>
</dbReference>
<dbReference type="HAMAP" id="MF_00298">
    <property type="entry name" value="Nudix_RppH"/>
    <property type="match status" value="1"/>
</dbReference>
<feature type="compositionally biased region" description="Basic and acidic residues" evidence="5">
    <location>
        <begin position="175"/>
        <end position="189"/>
    </location>
</feature>
<gene>
    <name evidence="4" type="primary">rppH</name>
    <name evidence="4" type="synonym">nudH</name>
    <name evidence="7" type="ORF">FHS28_003205</name>
</gene>
<dbReference type="PRINTS" id="PR00502">
    <property type="entry name" value="NUDIXFAMILY"/>
</dbReference>
<evidence type="ECO:0000259" key="6">
    <source>
        <dbReference type="PROSITE" id="PS51462"/>
    </source>
</evidence>
<feature type="compositionally biased region" description="Basic and acidic residues" evidence="5">
    <location>
        <begin position="218"/>
        <end position="236"/>
    </location>
</feature>
<dbReference type="NCBIfam" id="NF001937">
    <property type="entry name" value="PRK00714.1-4"/>
    <property type="match status" value="1"/>
</dbReference>
<sequence length="302" mass="34588">MIMLDREGFRPNVGIILLNHKNEVFWGKRIRTHSWQFPQGGIKHGETPEQAMFRELHEEVGLTADHVRIIARTRDWLRYEVPDHFIRRDARGHYRGQKQIWFLLQLTGRDSDMNLRATDHPEFDAWRWNEYWVPLEAVIEFKRGVYQMALTELARFLPRLNHHNRYLRAGMRPPPRGDRPERHDRHEGGGRGPPDGFGGSHDEGHGRHDVHGHHSAPGHHDVQARHDAPEHRDAAGTHDANSTRGDAAARAADAHMETPQRAAARVEPSRVEAPRAEAHTPSAGAEDALLPVVRRTEPPNDD</sequence>
<dbReference type="PANTHER" id="PTHR43736">
    <property type="entry name" value="ADP-RIBOSE PYROPHOSPHATASE"/>
    <property type="match status" value="1"/>
</dbReference>
<dbReference type="NCBIfam" id="NF001938">
    <property type="entry name" value="PRK00714.1-5"/>
    <property type="match status" value="1"/>
</dbReference>
<protein>
    <recommendedName>
        <fullName evidence="4">RNA pyrophosphohydrolase</fullName>
        <ecNumber evidence="4">3.6.1.-</ecNumber>
    </recommendedName>
    <alternativeName>
        <fullName evidence="4">(Di)nucleoside polyphosphate hydrolase</fullName>
    </alternativeName>
</protein>
<proteinExistence type="inferred from homology"/>
<evidence type="ECO:0000256" key="5">
    <source>
        <dbReference type="SAM" id="MobiDB-lite"/>
    </source>
</evidence>
<comment type="cofactor">
    <cofactor evidence="1">
        <name>Mn(2+)</name>
        <dbReference type="ChEBI" id="CHEBI:29035"/>
    </cofactor>
</comment>
<dbReference type="PANTHER" id="PTHR43736:SF1">
    <property type="entry name" value="DIHYDRONEOPTERIN TRIPHOSPHATE DIPHOSPHATASE"/>
    <property type="match status" value="1"/>
</dbReference>
<dbReference type="EC" id="3.6.1.-" evidence="4"/>
<dbReference type="InterPro" id="IPR020084">
    <property type="entry name" value="NUDIX_hydrolase_CS"/>
</dbReference>
<feature type="compositionally biased region" description="Basic and acidic residues" evidence="5">
    <location>
        <begin position="200"/>
        <end position="209"/>
    </location>
</feature>
<dbReference type="Gene3D" id="3.90.79.10">
    <property type="entry name" value="Nucleoside Triphosphate Pyrophosphohydrolase"/>
    <property type="match status" value="1"/>
</dbReference>